<accession>A0ABX3Y4C7</accession>
<organism evidence="1 2">
    <name type="scientific">Streptomyces platensis</name>
    <dbReference type="NCBI Taxonomy" id="58346"/>
    <lineage>
        <taxon>Bacteria</taxon>
        <taxon>Bacillati</taxon>
        <taxon>Actinomycetota</taxon>
        <taxon>Actinomycetes</taxon>
        <taxon>Kitasatosporales</taxon>
        <taxon>Streptomycetaceae</taxon>
        <taxon>Streptomyces</taxon>
    </lineage>
</organism>
<reference evidence="1 2" key="1">
    <citation type="submission" date="2016-09" db="EMBL/GenBank/DDBJ databases">
        <title>Streptomyces platensis DSM40041, a candidate organism with high potential of specific P450 cytochromes.</title>
        <authorList>
            <person name="Grumaz C."/>
            <person name="Vainshtein Y."/>
            <person name="Kirstahler P."/>
            <person name="Sohn K."/>
        </authorList>
    </citation>
    <scope>NUCLEOTIDE SEQUENCE [LARGE SCALE GENOMIC DNA]</scope>
    <source>
        <strain evidence="1 2">DSM 40041</strain>
    </source>
</reference>
<dbReference type="Proteomes" id="UP000194225">
    <property type="component" value="Unassembled WGS sequence"/>
</dbReference>
<gene>
    <name evidence="1" type="ORF">BG653_00615</name>
</gene>
<dbReference type="EMBL" id="MIGA01000002">
    <property type="protein sequence ID" value="OSY47981.1"/>
    <property type="molecule type" value="Genomic_DNA"/>
</dbReference>
<evidence type="ECO:0000313" key="1">
    <source>
        <dbReference type="EMBL" id="OSY47981.1"/>
    </source>
</evidence>
<name>A0ABX3Y4C7_STRPT</name>
<proteinExistence type="predicted"/>
<comment type="caution">
    <text evidence="1">The sequence shown here is derived from an EMBL/GenBank/DDBJ whole genome shotgun (WGS) entry which is preliminary data.</text>
</comment>
<sequence length="58" mass="5888">MHIGINGIYLPGRGCDWAVGGMGETVVPAVGLSGQRPAVLPVAARRPPAPSCGRPPAR</sequence>
<keyword evidence="2" id="KW-1185">Reference proteome</keyword>
<protein>
    <submittedName>
        <fullName evidence="1">Uncharacterized protein</fullName>
    </submittedName>
</protein>
<evidence type="ECO:0000313" key="2">
    <source>
        <dbReference type="Proteomes" id="UP000194225"/>
    </source>
</evidence>